<evidence type="ECO:0000313" key="2">
    <source>
        <dbReference type="Proteomes" id="UP000694394"/>
    </source>
</evidence>
<accession>A0A8C5YKX4</accession>
<dbReference type="Proteomes" id="UP000694394">
    <property type="component" value="Chromosome 1"/>
</dbReference>
<evidence type="ECO:0000313" key="1">
    <source>
        <dbReference type="Ensembl" id="ENSMICP00000051677.1"/>
    </source>
</evidence>
<proteinExistence type="predicted"/>
<reference evidence="1" key="3">
    <citation type="submission" date="2025-09" db="UniProtKB">
        <authorList>
            <consortium name="Ensembl"/>
        </authorList>
    </citation>
    <scope>IDENTIFICATION</scope>
</reference>
<dbReference type="GeneTree" id="ENSGT00910000147280"/>
<dbReference type="AlphaFoldDB" id="A0A8C5YKX4"/>
<dbReference type="Ensembl" id="ENSMICT00000073128.1">
    <property type="protein sequence ID" value="ENSMICP00000051677.1"/>
    <property type="gene ID" value="ENSMICG00000049094.1"/>
</dbReference>
<organism evidence="1 2">
    <name type="scientific">Microcebus murinus</name>
    <name type="common">Gray mouse lemur</name>
    <name type="synonym">Lemur murinus</name>
    <dbReference type="NCBI Taxonomy" id="30608"/>
    <lineage>
        <taxon>Eukaryota</taxon>
        <taxon>Metazoa</taxon>
        <taxon>Chordata</taxon>
        <taxon>Craniata</taxon>
        <taxon>Vertebrata</taxon>
        <taxon>Euteleostomi</taxon>
        <taxon>Mammalia</taxon>
        <taxon>Eutheria</taxon>
        <taxon>Euarchontoglires</taxon>
        <taxon>Primates</taxon>
        <taxon>Strepsirrhini</taxon>
        <taxon>Lemuriformes</taxon>
        <taxon>Cheirogaleidae</taxon>
        <taxon>Microcebus</taxon>
    </lineage>
</organism>
<reference evidence="1" key="2">
    <citation type="submission" date="2025-08" db="UniProtKB">
        <authorList>
            <consortium name="Ensembl"/>
        </authorList>
    </citation>
    <scope>IDENTIFICATION</scope>
</reference>
<dbReference type="EMBL" id="ABDC03001191">
    <property type="status" value="NOT_ANNOTATED_CDS"/>
    <property type="molecule type" value="Genomic_DNA"/>
</dbReference>
<sequence length="86" mass="9768">MNKKEHLNCSGYLESNMFNSCRFLKSDAALSHIKFCLYSAVFGSMYGSVCTYVKSQATYKLIQNRSKLKTEWHVLFIGWGGVGNTK</sequence>
<name>A0A8C5YKX4_MICMU</name>
<protein>
    <submittedName>
        <fullName evidence="1">Uncharacterized protein</fullName>
    </submittedName>
</protein>
<reference evidence="1" key="1">
    <citation type="submission" date="2016-12" db="EMBL/GenBank/DDBJ databases">
        <title>Mouse lemur reference genome and diversity panel.</title>
        <authorList>
            <person name="Harris R."/>
            <person name="Larsen P."/>
            <person name="Liu Y."/>
            <person name="Hughes D.S."/>
            <person name="Murali S."/>
            <person name="Raveendran M."/>
            <person name="Korchina V."/>
            <person name="Wang M."/>
            <person name="Jhangiani S."/>
            <person name="Bandaranaike D."/>
            <person name="Bellair M."/>
            <person name="Blankenburg K."/>
            <person name="Chao H."/>
            <person name="Dahdouli M."/>
            <person name="Dinh H."/>
            <person name="Doddapaneni H."/>
            <person name="English A."/>
            <person name="Firestine M."/>
            <person name="Gnanaolivu R."/>
            <person name="Gross S."/>
            <person name="Hernandez B."/>
            <person name="Javaid M."/>
            <person name="Jayaseelan J."/>
            <person name="Jones J."/>
            <person name="Khan Z."/>
            <person name="Kovar C."/>
            <person name="Kurapati P."/>
            <person name="Le B."/>
            <person name="Lee S."/>
            <person name="Li M."/>
            <person name="Mathew T."/>
            <person name="Narasimhan A."/>
            <person name="Ngo D."/>
            <person name="Nguyen L."/>
            <person name="Okwuonu G."/>
            <person name="Ongeri F."/>
            <person name="Osuji N."/>
            <person name="Pu L.-L."/>
            <person name="Puazo M."/>
            <person name="Quiroz J."/>
            <person name="Raj R."/>
            <person name="Rajbhandari K."/>
            <person name="Reid J.G."/>
            <person name="Santibanez J."/>
            <person name="Sexton D."/>
            <person name="Skinner E."/>
            <person name="Vee V."/>
            <person name="Weissenberger G."/>
            <person name="Wu Y."/>
            <person name="Xin Y."/>
            <person name="Han Y."/>
            <person name="Campbell C."/>
            <person name="Brown A."/>
            <person name="Sullivan B."/>
            <person name="Shelton J."/>
            <person name="Brown S."/>
            <person name="Dudchenko O."/>
            <person name="Machol I."/>
            <person name="Durand N."/>
            <person name="Shamim M."/>
            <person name="Lieberman A."/>
            <person name="Muzny D.M."/>
            <person name="Richards S."/>
            <person name="Yoder A."/>
            <person name="Worley K.C."/>
            <person name="Rogers J."/>
            <person name="Gibbs R.A."/>
        </authorList>
    </citation>
    <scope>NUCLEOTIDE SEQUENCE [LARGE SCALE GENOMIC DNA]</scope>
</reference>
<keyword evidence="2" id="KW-1185">Reference proteome</keyword>